<dbReference type="PANTHER" id="PTHR16040:SF7">
    <property type="entry name" value="AUSTRALIN, ISOFORM A-RELATED"/>
    <property type="match status" value="1"/>
</dbReference>
<evidence type="ECO:0000256" key="8">
    <source>
        <dbReference type="ARBA" id="ARBA00023306"/>
    </source>
</evidence>
<dbReference type="GO" id="GO:0005634">
    <property type="term" value="C:nucleus"/>
    <property type="evidence" value="ECO:0007669"/>
    <property type="project" value="UniProtKB-SubCell"/>
</dbReference>
<keyword evidence="7" id="KW-0539">Nucleus</keyword>
<comment type="similarity">
    <text evidence="3">Belongs to the borealin family.</text>
</comment>
<evidence type="ECO:0000313" key="10">
    <source>
        <dbReference type="EMBL" id="CAD9628827.1"/>
    </source>
</evidence>
<evidence type="ECO:0000256" key="3">
    <source>
        <dbReference type="ARBA" id="ARBA00009914"/>
    </source>
</evidence>
<evidence type="ECO:0000256" key="2">
    <source>
        <dbReference type="ARBA" id="ARBA00004584"/>
    </source>
</evidence>
<dbReference type="AlphaFoldDB" id="A0A7S2MBD4"/>
<reference evidence="10" key="1">
    <citation type="submission" date="2021-01" db="EMBL/GenBank/DDBJ databases">
        <authorList>
            <person name="Corre E."/>
            <person name="Pelletier E."/>
            <person name="Niang G."/>
            <person name="Scheremetjew M."/>
            <person name="Finn R."/>
            <person name="Kale V."/>
            <person name="Holt S."/>
            <person name="Cochrane G."/>
            <person name="Meng A."/>
            <person name="Brown T."/>
            <person name="Cohen L."/>
        </authorList>
    </citation>
    <scope>NUCLEOTIDE SEQUENCE</scope>
    <source>
        <strain evidence="10">SM1012Den-03</strain>
    </source>
</reference>
<gene>
    <name evidence="10" type="ORF">SMAR0320_LOCUS22006</name>
</gene>
<dbReference type="GO" id="GO:0051301">
    <property type="term" value="P:cell division"/>
    <property type="evidence" value="ECO:0007669"/>
    <property type="project" value="UniProtKB-KW"/>
</dbReference>
<proteinExistence type="inferred from homology"/>
<keyword evidence="9" id="KW-0137">Centromere</keyword>
<dbReference type="PANTHER" id="PTHR16040">
    <property type="entry name" value="AUSTRALIN, ISOFORM A-RELATED"/>
    <property type="match status" value="1"/>
</dbReference>
<evidence type="ECO:0000256" key="9">
    <source>
        <dbReference type="ARBA" id="ARBA00023328"/>
    </source>
</evidence>
<dbReference type="InterPro" id="IPR018867">
    <property type="entry name" value="Cell_div_borealin"/>
</dbReference>
<evidence type="ECO:0008006" key="11">
    <source>
        <dbReference type="Google" id="ProtNLM"/>
    </source>
</evidence>
<name>A0A7S2MBD4_9STRA</name>
<evidence type="ECO:0000256" key="5">
    <source>
        <dbReference type="ARBA" id="ARBA00022618"/>
    </source>
</evidence>
<dbReference type="GO" id="GO:0000775">
    <property type="term" value="C:chromosome, centromeric region"/>
    <property type="evidence" value="ECO:0007669"/>
    <property type="project" value="UniProtKB-SubCell"/>
</dbReference>
<keyword evidence="5" id="KW-0132">Cell division</keyword>
<evidence type="ECO:0000256" key="1">
    <source>
        <dbReference type="ARBA" id="ARBA00004123"/>
    </source>
</evidence>
<keyword evidence="6" id="KW-0498">Mitosis</keyword>
<keyword evidence="4" id="KW-0158">Chromosome</keyword>
<evidence type="ECO:0000256" key="6">
    <source>
        <dbReference type="ARBA" id="ARBA00022776"/>
    </source>
</evidence>
<protein>
    <recommendedName>
        <fullName evidence="11">Borealin N-terminal domain-containing protein</fullName>
    </recommendedName>
</protein>
<accession>A0A7S2MBD4</accession>
<sequence length="264" mass="29130">MTSLATMHPQHNTGSEALSTDQNIQWLNRNSCLAICHQRRQKLLEDEADLKEMRDQLMRSQKTTFVNGLCTLSRDVKKLTVKEFNDKFGCDVVDMIRKQLLASSVGNAAIYEEEEDGGSSSGKKRNRVMGMQQQLPQFATAAAGMMSLKTPAVGRFGAGRPPMTIARTARKGERLVVQSQNGSPIDQYDPGDLVITVKKPRRAANGKVIAPSIPINIGIGAGNGETIDLSDPNQRKNMDGEQKAHAMQQLMAMQEQMKNLMADW</sequence>
<evidence type="ECO:0000256" key="7">
    <source>
        <dbReference type="ARBA" id="ARBA00023242"/>
    </source>
</evidence>
<evidence type="ECO:0000256" key="4">
    <source>
        <dbReference type="ARBA" id="ARBA00022454"/>
    </source>
</evidence>
<dbReference type="EMBL" id="HBGZ01030924">
    <property type="protein sequence ID" value="CAD9628827.1"/>
    <property type="molecule type" value="Transcribed_RNA"/>
</dbReference>
<comment type="subcellular location">
    <subcellularLocation>
        <location evidence="2">Chromosome</location>
        <location evidence="2">Centromere</location>
    </subcellularLocation>
    <subcellularLocation>
        <location evidence="1">Nucleus</location>
    </subcellularLocation>
</comment>
<organism evidence="10">
    <name type="scientific">Skeletonema marinoi</name>
    <dbReference type="NCBI Taxonomy" id="267567"/>
    <lineage>
        <taxon>Eukaryota</taxon>
        <taxon>Sar</taxon>
        <taxon>Stramenopiles</taxon>
        <taxon>Ochrophyta</taxon>
        <taxon>Bacillariophyta</taxon>
        <taxon>Coscinodiscophyceae</taxon>
        <taxon>Thalassiosirophycidae</taxon>
        <taxon>Thalassiosirales</taxon>
        <taxon>Skeletonemataceae</taxon>
        <taxon>Skeletonema</taxon>
        <taxon>Skeletonema marinoi-dohrnii complex</taxon>
    </lineage>
</organism>
<keyword evidence="8" id="KW-0131">Cell cycle</keyword>